<dbReference type="GO" id="GO:0016791">
    <property type="term" value="F:phosphatase activity"/>
    <property type="evidence" value="ECO:0007669"/>
    <property type="project" value="TreeGrafter"/>
</dbReference>
<dbReference type="AlphaFoldDB" id="A0A9E2KW92"/>
<organism evidence="2 3">
    <name type="scientific">Candidatus Ureaplasma intestinipullorum</name>
    <dbReference type="NCBI Taxonomy" id="2838770"/>
    <lineage>
        <taxon>Bacteria</taxon>
        <taxon>Bacillati</taxon>
        <taxon>Mycoplasmatota</taxon>
        <taxon>Mycoplasmoidales</taxon>
        <taxon>Mycoplasmoidaceae</taxon>
        <taxon>Ureaplasma</taxon>
    </lineage>
</organism>
<dbReference type="GO" id="GO:0005829">
    <property type="term" value="C:cytosol"/>
    <property type="evidence" value="ECO:0007669"/>
    <property type="project" value="TreeGrafter"/>
</dbReference>
<dbReference type="SFLD" id="SFLDG01140">
    <property type="entry name" value="C2.B:_Phosphomannomutase_and_P"/>
    <property type="match status" value="1"/>
</dbReference>
<name>A0A9E2KW92_9BACT</name>
<evidence type="ECO:0000313" key="2">
    <source>
        <dbReference type="EMBL" id="MBU3830843.1"/>
    </source>
</evidence>
<dbReference type="SUPFAM" id="SSF56784">
    <property type="entry name" value="HAD-like"/>
    <property type="match status" value="1"/>
</dbReference>
<accession>A0A9E2KW92</accession>
<dbReference type="NCBIfam" id="TIGR00099">
    <property type="entry name" value="Cof-subfamily"/>
    <property type="match status" value="1"/>
</dbReference>
<dbReference type="PANTHER" id="PTHR10000">
    <property type="entry name" value="PHOSPHOSERINE PHOSPHATASE"/>
    <property type="match status" value="1"/>
</dbReference>
<dbReference type="SFLD" id="SFLDS00003">
    <property type="entry name" value="Haloacid_Dehalogenase"/>
    <property type="match status" value="1"/>
</dbReference>
<reference evidence="2" key="2">
    <citation type="submission" date="2021-04" db="EMBL/GenBank/DDBJ databases">
        <authorList>
            <person name="Gilroy R."/>
        </authorList>
    </citation>
    <scope>NUCLEOTIDE SEQUENCE</scope>
    <source>
        <strain evidence="2">A5-1222</strain>
    </source>
</reference>
<dbReference type="Gene3D" id="3.30.1240.10">
    <property type="match status" value="1"/>
</dbReference>
<dbReference type="GO" id="GO:0000287">
    <property type="term" value="F:magnesium ion binding"/>
    <property type="evidence" value="ECO:0007669"/>
    <property type="project" value="TreeGrafter"/>
</dbReference>
<dbReference type="Gene3D" id="3.40.50.1000">
    <property type="entry name" value="HAD superfamily/HAD-like"/>
    <property type="match status" value="1"/>
</dbReference>
<sequence length="279" mass="31612">MANNRKLIFFDIDGTLLNDKKTINPSTISTIKSLQKEDFSFCLATGRGLSEGILDLANQLSLNDYLVLANGNYIWDIKNQKLITLGSPINKNIISWFVEKAKEYKRQLNLFFEDGSIKYYYFGKNINIDVKEPKFFVIGPTIYNFENIDNLENDLCKSIIHVGIKAEQNIINKIFSEFQTLDMSKLVKTSTVSEIFLEVESLGVSKWLGIQFVQRKLNILNEDSYAFGDSLNDLDMLENIGNPICMGNADQALKDKMKVIIGDNNSDAISDFLISLANK</sequence>
<dbReference type="InterPro" id="IPR006379">
    <property type="entry name" value="HAD-SF_hydro_IIB"/>
</dbReference>
<keyword evidence="2" id="KW-0378">Hydrolase</keyword>
<dbReference type="PROSITE" id="PS01228">
    <property type="entry name" value="COF_1"/>
    <property type="match status" value="1"/>
</dbReference>
<reference evidence="2" key="1">
    <citation type="journal article" date="2021" name="PeerJ">
        <title>Extensive microbial diversity within the chicken gut microbiome revealed by metagenomics and culture.</title>
        <authorList>
            <person name="Gilroy R."/>
            <person name="Ravi A."/>
            <person name="Getino M."/>
            <person name="Pursley I."/>
            <person name="Horton D.L."/>
            <person name="Alikhan N.F."/>
            <person name="Baker D."/>
            <person name="Gharbi K."/>
            <person name="Hall N."/>
            <person name="Watson M."/>
            <person name="Adriaenssens E.M."/>
            <person name="Foster-Nyarko E."/>
            <person name="Jarju S."/>
            <person name="Secka A."/>
            <person name="Antonio M."/>
            <person name="Oren A."/>
            <person name="Chaudhuri R.R."/>
            <person name="La Ragione R."/>
            <person name="Hildebrand F."/>
            <person name="Pallen M.J."/>
        </authorList>
    </citation>
    <scope>NUCLEOTIDE SEQUENCE</scope>
    <source>
        <strain evidence="2">A5-1222</strain>
    </source>
</reference>
<proteinExistence type="inferred from homology"/>
<evidence type="ECO:0000256" key="1">
    <source>
        <dbReference type="ARBA" id="ARBA00034778"/>
    </source>
</evidence>
<dbReference type="InterPro" id="IPR023214">
    <property type="entry name" value="HAD_sf"/>
</dbReference>
<comment type="similarity">
    <text evidence="1">Belongs to the HAD-like hydrolase superfamily. Cof family.</text>
</comment>
<dbReference type="Pfam" id="PF08282">
    <property type="entry name" value="Hydrolase_3"/>
    <property type="match status" value="1"/>
</dbReference>
<dbReference type="Proteomes" id="UP000824247">
    <property type="component" value="Unassembled WGS sequence"/>
</dbReference>
<dbReference type="InterPro" id="IPR000150">
    <property type="entry name" value="Cof"/>
</dbReference>
<gene>
    <name evidence="2" type="ORF">H9897_01685</name>
</gene>
<dbReference type="PANTHER" id="PTHR10000:SF25">
    <property type="entry name" value="PHOSPHATASE YKRA-RELATED"/>
    <property type="match status" value="1"/>
</dbReference>
<dbReference type="EMBL" id="JAHLFM010000024">
    <property type="protein sequence ID" value="MBU3830843.1"/>
    <property type="molecule type" value="Genomic_DNA"/>
</dbReference>
<evidence type="ECO:0000313" key="3">
    <source>
        <dbReference type="Proteomes" id="UP000824247"/>
    </source>
</evidence>
<dbReference type="NCBIfam" id="TIGR01484">
    <property type="entry name" value="HAD-SF-IIB"/>
    <property type="match status" value="1"/>
</dbReference>
<comment type="caution">
    <text evidence="2">The sequence shown here is derived from an EMBL/GenBank/DDBJ whole genome shotgun (WGS) entry which is preliminary data.</text>
</comment>
<dbReference type="InterPro" id="IPR036412">
    <property type="entry name" value="HAD-like_sf"/>
</dbReference>
<protein>
    <submittedName>
        <fullName evidence="2">HAD family hydrolase</fullName>
    </submittedName>
</protein>